<dbReference type="EMBL" id="CM046511">
    <property type="protein sequence ID" value="KAI8657524.1"/>
    <property type="molecule type" value="Genomic_DNA"/>
</dbReference>
<evidence type="ECO:0000313" key="2">
    <source>
        <dbReference type="Proteomes" id="UP001065298"/>
    </source>
</evidence>
<proteinExistence type="predicted"/>
<protein>
    <submittedName>
        <fullName evidence="1">Uncharacterized protein</fullName>
    </submittedName>
</protein>
<name>A0ACC0QN53_9HYPO</name>
<sequence length="238" mass="26067">MDEPTESTVRANDQPIAENGVPAPDLDVTQALQWLSVADPSQLDVATLVTHNNLEVLAVLLQRVEKRVIEQAEQIRTLEDLTRTILEILRRNEETSRPSSIGSSRSSSVDSVDSRHSSTGQPAPASDGAEALTEEDQSANAFDEILENLSVLDDFFDRFILDSDHTTLVERSERIQASFAAFVEAATDQLGSYLGETEAQVIIAQLSSLEDEETIDVYIALSHRNNQKVTGEGGHHGQ</sequence>
<keyword evidence="2" id="KW-1185">Reference proteome</keyword>
<organism evidence="1 2">
    <name type="scientific">Fusarium keratoplasticum</name>
    <dbReference type="NCBI Taxonomy" id="1328300"/>
    <lineage>
        <taxon>Eukaryota</taxon>
        <taxon>Fungi</taxon>
        <taxon>Dikarya</taxon>
        <taxon>Ascomycota</taxon>
        <taxon>Pezizomycotina</taxon>
        <taxon>Sordariomycetes</taxon>
        <taxon>Hypocreomycetidae</taxon>
        <taxon>Hypocreales</taxon>
        <taxon>Nectriaceae</taxon>
        <taxon>Fusarium</taxon>
        <taxon>Fusarium solani species complex</taxon>
    </lineage>
</organism>
<evidence type="ECO:0000313" key="1">
    <source>
        <dbReference type="EMBL" id="KAI8657524.1"/>
    </source>
</evidence>
<comment type="caution">
    <text evidence="1">The sequence shown here is derived from an EMBL/GenBank/DDBJ whole genome shotgun (WGS) entry which is preliminary data.</text>
</comment>
<gene>
    <name evidence="1" type="ORF">NCS57_01130600</name>
</gene>
<dbReference type="Proteomes" id="UP001065298">
    <property type="component" value="Chromosome 9"/>
</dbReference>
<accession>A0ACC0QN53</accession>
<reference evidence="1" key="1">
    <citation type="submission" date="2022-06" db="EMBL/GenBank/DDBJ databases">
        <title>Fusarium solani species complex genomes reveal bases of compartmentalisation and animal pathogenesis.</title>
        <authorList>
            <person name="Tsai I.J."/>
        </authorList>
    </citation>
    <scope>NUCLEOTIDE SEQUENCE</scope>
    <source>
        <strain evidence="1">Fu6.1</strain>
    </source>
</reference>